<accession>A0A7R9EXA0</accession>
<protein>
    <submittedName>
        <fullName evidence="1">Uncharacterized protein</fullName>
    </submittedName>
</protein>
<sequence>MTNLSQLKALNSATTDLLTLEDGGKVQVEEGFGNQIDLCRDGALNLGPSVQQSDTLPLDCQVTPEPNQTTFNYAHRPPSTTKPLQFAMNAEDEVDINGTANGIITEPINDNINKDSDCEKHFNLEVVGTRPKVRHLICNIPNGLDSNLSEDSAKINNNGEVINPIASTSVVFEAQL</sequence>
<dbReference type="AlphaFoldDB" id="A0A7R9EXA0"/>
<organism evidence="1">
    <name type="scientific">Timema bartmani</name>
    <dbReference type="NCBI Taxonomy" id="61472"/>
    <lineage>
        <taxon>Eukaryota</taxon>
        <taxon>Metazoa</taxon>
        <taxon>Ecdysozoa</taxon>
        <taxon>Arthropoda</taxon>
        <taxon>Hexapoda</taxon>
        <taxon>Insecta</taxon>
        <taxon>Pterygota</taxon>
        <taxon>Neoptera</taxon>
        <taxon>Polyneoptera</taxon>
        <taxon>Phasmatodea</taxon>
        <taxon>Timematodea</taxon>
        <taxon>Timematoidea</taxon>
        <taxon>Timematidae</taxon>
        <taxon>Timema</taxon>
    </lineage>
</organism>
<name>A0A7R9EXA0_9NEOP</name>
<reference evidence="1" key="1">
    <citation type="submission" date="2020-11" db="EMBL/GenBank/DDBJ databases">
        <authorList>
            <person name="Tran Van P."/>
        </authorList>
    </citation>
    <scope>NUCLEOTIDE SEQUENCE</scope>
</reference>
<gene>
    <name evidence="1" type="ORF">TBIB3V08_LOCUS4556</name>
</gene>
<proteinExistence type="predicted"/>
<dbReference type="EMBL" id="OD565568">
    <property type="protein sequence ID" value="CAD7442114.1"/>
    <property type="molecule type" value="Genomic_DNA"/>
</dbReference>
<evidence type="ECO:0000313" key="1">
    <source>
        <dbReference type="EMBL" id="CAD7442114.1"/>
    </source>
</evidence>